<dbReference type="PANTHER" id="PTHR34003:SF2">
    <property type="entry name" value="SNOAL-LIKE DOMAIN-CONTAINING PROTEIN"/>
    <property type="match status" value="1"/>
</dbReference>
<dbReference type="InterPro" id="IPR032710">
    <property type="entry name" value="NTF2-like_dom_sf"/>
</dbReference>
<dbReference type="RefSeq" id="WP_184677699.1">
    <property type="nucleotide sequence ID" value="NZ_JACHGY010000001.1"/>
</dbReference>
<reference evidence="2 3" key="1">
    <citation type="submission" date="2020-08" db="EMBL/GenBank/DDBJ databases">
        <title>Genomic Encyclopedia of Type Strains, Phase IV (KMG-IV): sequencing the most valuable type-strain genomes for metagenomic binning, comparative biology and taxonomic classification.</title>
        <authorList>
            <person name="Goeker M."/>
        </authorList>
    </citation>
    <scope>NUCLEOTIDE SEQUENCE [LARGE SCALE GENOMIC DNA]</scope>
    <source>
        <strain evidence="2 3">DSM 103725</strain>
    </source>
</reference>
<evidence type="ECO:0000259" key="1">
    <source>
        <dbReference type="Pfam" id="PF20409"/>
    </source>
</evidence>
<accession>A0A7X0H6G4</accession>
<dbReference type="Gene3D" id="3.10.450.50">
    <property type="match status" value="1"/>
</dbReference>
<dbReference type="Proteomes" id="UP000541810">
    <property type="component" value="Unassembled WGS sequence"/>
</dbReference>
<dbReference type="PANTHER" id="PTHR34003">
    <property type="entry name" value="BLL2395 PROTEIN"/>
    <property type="match status" value="1"/>
</dbReference>
<dbReference type="SUPFAM" id="SSF54427">
    <property type="entry name" value="NTF2-like"/>
    <property type="match status" value="1"/>
</dbReference>
<evidence type="ECO:0000313" key="2">
    <source>
        <dbReference type="EMBL" id="MBB6430163.1"/>
    </source>
</evidence>
<proteinExistence type="predicted"/>
<feature type="domain" description="SnoaL-like" evidence="1">
    <location>
        <begin position="13"/>
        <end position="115"/>
    </location>
</feature>
<sequence>MSTPNVRLHELLDFIRNGRIMDAMREFYADDVVMSEPAYGDTVGLAANLEREEKFVASVAEFKNFETPAVAVSGTAGLYENVMDWTDVNGNDIHVEQTVVQQWKDGKIVSERFYYDTGNA</sequence>
<dbReference type="GO" id="GO:0016853">
    <property type="term" value="F:isomerase activity"/>
    <property type="evidence" value="ECO:0007669"/>
    <property type="project" value="UniProtKB-KW"/>
</dbReference>
<dbReference type="EMBL" id="JACHGY010000001">
    <property type="protein sequence ID" value="MBB6430163.1"/>
    <property type="molecule type" value="Genomic_DNA"/>
</dbReference>
<keyword evidence="2" id="KW-0413">Isomerase</keyword>
<comment type="caution">
    <text evidence="2">The sequence shown here is derived from an EMBL/GenBank/DDBJ whole genome shotgun (WGS) entry which is preliminary data.</text>
</comment>
<keyword evidence="3" id="KW-1185">Reference proteome</keyword>
<name>A0A7X0H6G4_9BACT</name>
<dbReference type="Pfam" id="PF20409">
    <property type="entry name" value="SnoaL_5"/>
    <property type="match status" value="1"/>
</dbReference>
<organism evidence="2 3">
    <name type="scientific">Algisphaera agarilytica</name>
    <dbReference type="NCBI Taxonomy" id="1385975"/>
    <lineage>
        <taxon>Bacteria</taxon>
        <taxon>Pseudomonadati</taxon>
        <taxon>Planctomycetota</taxon>
        <taxon>Phycisphaerae</taxon>
        <taxon>Phycisphaerales</taxon>
        <taxon>Phycisphaeraceae</taxon>
        <taxon>Algisphaera</taxon>
    </lineage>
</organism>
<dbReference type="AlphaFoldDB" id="A0A7X0H6G4"/>
<evidence type="ECO:0000313" key="3">
    <source>
        <dbReference type="Proteomes" id="UP000541810"/>
    </source>
</evidence>
<gene>
    <name evidence="2" type="ORF">HNQ40_001969</name>
</gene>
<dbReference type="InterPro" id="IPR046860">
    <property type="entry name" value="SnoaL_5"/>
</dbReference>
<protein>
    <submittedName>
        <fullName evidence="2">Ketosteroid isomerase-like protein</fullName>
    </submittedName>
</protein>